<dbReference type="Ensembl" id="ENSPEMT00000021669.2">
    <property type="protein sequence ID" value="ENSPEMP00000017348.2"/>
    <property type="gene ID" value="ENSPEMG00000016296.2"/>
</dbReference>
<evidence type="ECO:0000313" key="10">
    <source>
        <dbReference type="Ensembl" id="ENSPEMP00000017348.2"/>
    </source>
</evidence>
<dbReference type="GO" id="GO:0032752">
    <property type="term" value="P:positive regulation of interleukin-3 production"/>
    <property type="evidence" value="ECO:0007669"/>
    <property type="project" value="Ensembl"/>
</dbReference>
<dbReference type="GeneTree" id="ENSGT01050000244808"/>
<dbReference type="Gene3D" id="2.60.40.10">
    <property type="entry name" value="Immunoglobulins"/>
    <property type="match status" value="2"/>
</dbReference>
<dbReference type="GO" id="GO:0019863">
    <property type="term" value="F:IgE binding"/>
    <property type="evidence" value="ECO:0007669"/>
    <property type="project" value="Ensembl"/>
</dbReference>
<dbReference type="GO" id="GO:0032725">
    <property type="term" value="P:positive regulation of granulocyte macrophage colony-stimulating factor production"/>
    <property type="evidence" value="ECO:0007669"/>
    <property type="project" value="Ensembl"/>
</dbReference>
<evidence type="ECO:0000256" key="3">
    <source>
        <dbReference type="ARBA" id="ARBA00022729"/>
    </source>
</evidence>
<accession>A0A8C8TVR0</accession>
<dbReference type="PANTHER" id="PTHR11481:SF12">
    <property type="entry name" value="HIGH AFFINITY IMMUNOGLOBULIN EPSILON RECEPTOR SUBUNIT ALPHA"/>
    <property type="match status" value="1"/>
</dbReference>
<evidence type="ECO:0000256" key="6">
    <source>
        <dbReference type="ARBA" id="ARBA00023180"/>
    </source>
</evidence>
<dbReference type="Pfam" id="PF13895">
    <property type="entry name" value="Ig_2"/>
    <property type="match status" value="1"/>
</dbReference>
<dbReference type="InterPro" id="IPR050488">
    <property type="entry name" value="Ig_Fc_receptor"/>
</dbReference>
<dbReference type="GO" id="GO:0009897">
    <property type="term" value="C:external side of plasma membrane"/>
    <property type="evidence" value="ECO:0007669"/>
    <property type="project" value="Ensembl"/>
</dbReference>
<keyword evidence="4 8" id="KW-0472">Membrane</keyword>
<evidence type="ECO:0000259" key="9">
    <source>
        <dbReference type="PROSITE" id="PS50835"/>
    </source>
</evidence>
<organism evidence="10 11">
    <name type="scientific">Peromyscus maniculatus bairdii</name>
    <name type="common">Prairie deer mouse</name>
    <dbReference type="NCBI Taxonomy" id="230844"/>
    <lineage>
        <taxon>Eukaryota</taxon>
        <taxon>Metazoa</taxon>
        <taxon>Chordata</taxon>
        <taxon>Craniata</taxon>
        <taxon>Vertebrata</taxon>
        <taxon>Euteleostomi</taxon>
        <taxon>Mammalia</taxon>
        <taxon>Eutheria</taxon>
        <taxon>Euarchontoglires</taxon>
        <taxon>Glires</taxon>
        <taxon>Rodentia</taxon>
        <taxon>Myomorpha</taxon>
        <taxon>Muroidea</taxon>
        <taxon>Cricetidae</taxon>
        <taxon>Neotominae</taxon>
        <taxon>Peromyscus</taxon>
    </lineage>
</organism>
<dbReference type="CDD" id="cd05753">
    <property type="entry name" value="Ig2_FcgammaR_like"/>
    <property type="match status" value="1"/>
</dbReference>
<keyword evidence="8" id="KW-0812">Transmembrane</keyword>
<reference evidence="10 11" key="1">
    <citation type="submission" date="2018-10" db="EMBL/GenBank/DDBJ databases">
        <title>Improved assembly of the deer mouse Peromyscus maniculatus genome.</title>
        <authorList>
            <person name="Lassance J.-M."/>
            <person name="Hoekstra H.E."/>
        </authorList>
    </citation>
    <scope>NUCLEOTIDE SEQUENCE [LARGE SCALE GENOMIC DNA]</scope>
</reference>
<evidence type="ECO:0000256" key="5">
    <source>
        <dbReference type="ARBA" id="ARBA00023157"/>
    </source>
</evidence>
<keyword evidence="7" id="KW-0393">Immunoglobulin domain</keyword>
<dbReference type="InterPro" id="IPR013783">
    <property type="entry name" value="Ig-like_fold"/>
</dbReference>
<dbReference type="GO" id="GO:0043308">
    <property type="term" value="P:eosinophil degranulation"/>
    <property type="evidence" value="ECO:0007669"/>
    <property type="project" value="Ensembl"/>
</dbReference>
<dbReference type="SUPFAM" id="SSF48726">
    <property type="entry name" value="Immunoglobulin"/>
    <property type="match status" value="1"/>
</dbReference>
<dbReference type="GO" id="GO:0043303">
    <property type="term" value="P:mast cell degranulation"/>
    <property type="evidence" value="ECO:0007669"/>
    <property type="project" value="Ensembl"/>
</dbReference>
<dbReference type="FunFam" id="2.60.40.10:FF:000217">
    <property type="entry name" value="High affinity immunoglobulin gamma Fc receptor I"/>
    <property type="match status" value="1"/>
</dbReference>
<dbReference type="GO" id="GO:0019370">
    <property type="term" value="P:leukotriene biosynthetic process"/>
    <property type="evidence" value="ECO:0007669"/>
    <property type="project" value="Ensembl"/>
</dbReference>
<dbReference type="PROSITE" id="PS50835">
    <property type="entry name" value="IG_LIKE"/>
    <property type="match status" value="1"/>
</dbReference>
<dbReference type="GO" id="GO:0019768">
    <property type="term" value="F:high-affinity IgE receptor activity"/>
    <property type="evidence" value="ECO:0007669"/>
    <property type="project" value="Ensembl"/>
</dbReference>
<name>A0A8C8TVR0_PERMB</name>
<evidence type="ECO:0000256" key="4">
    <source>
        <dbReference type="ARBA" id="ARBA00023136"/>
    </source>
</evidence>
<feature type="transmembrane region" description="Helical" evidence="8">
    <location>
        <begin position="203"/>
        <end position="224"/>
    </location>
</feature>
<feature type="domain" description="Ig-like" evidence="9">
    <location>
        <begin position="14"/>
        <end position="108"/>
    </location>
</feature>
<dbReference type="PANTHER" id="PTHR11481">
    <property type="entry name" value="IMMUNOGLOBULIN FC RECEPTOR"/>
    <property type="match status" value="1"/>
</dbReference>
<keyword evidence="8" id="KW-1133">Transmembrane helix</keyword>
<dbReference type="GO" id="GO:0042092">
    <property type="term" value="P:type 2 immune response"/>
    <property type="evidence" value="ECO:0007669"/>
    <property type="project" value="Ensembl"/>
</dbReference>
<feature type="transmembrane region" description="Helical" evidence="8">
    <location>
        <begin position="12"/>
        <end position="32"/>
    </location>
</feature>
<dbReference type="Proteomes" id="UP000694547">
    <property type="component" value="Chromosome 11"/>
</dbReference>
<dbReference type="GO" id="GO:0001820">
    <property type="term" value="P:serotonin secretion"/>
    <property type="evidence" value="ECO:0007669"/>
    <property type="project" value="Ensembl"/>
</dbReference>
<dbReference type="GO" id="GO:0050850">
    <property type="term" value="P:positive regulation of calcium-mediated signaling"/>
    <property type="evidence" value="ECO:0007669"/>
    <property type="project" value="Ensembl"/>
</dbReference>
<dbReference type="InterPro" id="IPR007110">
    <property type="entry name" value="Ig-like_dom"/>
</dbReference>
<dbReference type="InterPro" id="IPR036179">
    <property type="entry name" value="Ig-like_dom_sf"/>
</dbReference>
<protein>
    <submittedName>
        <fullName evidence="10">Fc receptor, IgE, high affinity I, alpha polypeptide</fullName>
    </submittedName>
</protein>
<dbReference type="CDD" id="cd05752">
    <property type="entry name" value="Ig1_FcgammaR_like"/>
    <property type="match status" value="1"/>
</dbReference>
<evidence type="ECO:0000256" key="1">
    <source>
        <dbReference type="ARBA" id="ARBA00004251"/>
    </source>
</evidence>
<proteinExistence type="predicted"/>
<reference evidence="10" key="3">
    <citation type="submission" date="2025-09" db="UniProtKB">
        <authorList>
            <consortium name="Ensembl"/>
        </authorList>
    </citation>
    <scope>IDENTIFICATION</scope>
</reference>
<dbReference type="InterPro" id="IPR003599">
    <property type="entry name" value="Ig_sub"/>
</dbReference>
<dbReference type="FunFam" id="2.60.40.10:FF:000356">
    <property type="entry name" value="Low affinity immunoglobulin gamma Fc region receptor III-A"/>
    <property type="match status" value="1"/>
</dbReference>
<dbReference type="GO" id="GO:0016068">
    <property type="term" value="P:type I hypersensitivity"/>
    <property type="evidence" value="ECO:0007669"/>
    <property type="project" value="Ensembl"/>
</dbReference>
<dbReference type="GO" id="GO:0019722">
    <property type="term" value="P:calcium-mediated signaling"/>
    <property type="evidence" value="ECO:0007669"/>
    <property type="project" value="Ensembl"/>
</dbReference>
<dbReference type="GO" id="GO:0001812">
    <property type="term" value="P:positive regulation of type I hypersensitivity"/>
    <property type="evidence" value="ECO:0007669"/>
    <property type="project" value="Ensembl"/>
</dbReference>
<keyword evidence="3" id="KW-0732">Signal</keyword>
<keyword evidence="6" id="KW-0325">Glycoprotein</keyword>
<keyword evidence="5" id="KW-1015">Disulfide bond</keyword>
<keyword evidence="2" id="KW-1003">Cell membrane</keyword>
<evidence type="ECO:0000256" key="8">
    <source>
        <dbReference type="SAM" id="Phobius"/>
    </source>
</evidence>
<keyword evidence="11" id="KW-1185">Reference proteome</keyword>
<evidence type="ECO:0000256" key="7">
    <source>
        <dbReference type="ARBA" id="ARBA00023319"/>
    </source>
</evidence>
<reference evidence="10" key="2">
    <citation type="submission" date="2025-08" db="UniProtKB">
        <authorList>
            <consortium name="Ensembl"/>
        </authorList>
    </citation>
    <scope>IDENTIFICATION</scope>
</reference>
<comment type="subcellular location">
    <subcellularLocation>
        <location evidence="1">Cell membrane</location>
        <topology evidence="1">Single-pass type I membrane protein</topology>
    </subcellularLocation>
</comment>
<sequence length="250" mass="28879">MAPANGGSTQLWLPLLFISLGVMLTATQKSVVTLNPPWIRIFTGEKVTLICNGNNLQENSTKWFHNGIISTITTSHWDIVSATIQDSGKYICQNQGFSKSKPVYLEVTRDWLLLQTSADMVLYNKSFDIRCHGWNNWTLRKVIYYKDDLAFKYTYETPKISIRNAKLNDSGTYYCSGFLRRLNYTSEKLRITVIKVYKTKYRWLQLIVPFLVAILFAVDTVLLFSTQKQFKLLMKIRKTGKCNKLETLLT</sequence>
<dbReference type="GO" id="GO:0032765">
    <property type="term" value="P:positive regulation of mast cell cytokine production"/>
    <property type="evidence" value="ECO:0007669"/>
    <property type="project" value="Ensembl"/>
</dbReference>
<dbReference type="GO" id="GO:0043306">
    <property type="term" value="P:positive regulation of mast cell degranulation"/>
    <property type="evidence" value="ECO:0007669"/>
    <property type="project" value="Ensembl"/>
</dbReference>
<evidence type="ECO:0000256" key="2">
    <source>
        <dbReference type="ARBA" id="ARBA00022475"/>
    </source>
</evidence>
<dbReference type="AlphaFoldDB" id="A0A8C8TVR0"/>
<dbReference type="SMART" id="SM00409">
    <property type="entry name" value="IG"/>
    <property type="match status" value="2"/>
</dbReference>
<evidence type="ECO:0000313" key="11">
    <source>
        <dbReference type="Proteomes" id="UP000694547"/>
    </source>
</evidence>